<keyword evidence="6" id="KW-0999">Mitochondrion inner membrane</keyword>
<sequence>MFSPSVFHTMSPITEHLYLSSGAAASSANNLHLKGITCVVNATMTVEKPRGTLSHIRYIHIHVDDAPHAQLQPYFDIVADMIKQEKLRGGRTLVHCVAGVSRSASLCMAYLMKHEHLTLKDAHDYIKARRCVIRPNLGFWRQLVNYEYRLFGKNSVTMIPSNIGWIPSIYEKETRNMRW</sequence>
<gene>
    <name evidence="15" type="primary">LOC100375918</name>
</gene>
<accession>A0ABM0GQW9</accession>
<dbReference type="PROSITE" id="PS50056">
    <property type="entry name" value="TYR_PHOSPHATASE_2"/>
    <property type="match status" value="1"/>
</dbReference>
<evidence type="ECO:0000256" key="11">
    <source>
        <dbReference type="ARBA" id="ARBA00023242"/>
    </source>
</evidence>
<dbReference type="InterPro" id="IPR020422">
    <property type="entry name" value="TYR_PHOSPHATASE_DUAL_dom"/>
</dbReference>
<dbReference type="Pfam" id="PF00782">
    <property type="entry name" value="DSPc"/>
    <property type="match status" value="1"/>
</dbReference>
<keyword evidence="5" id="KW-0963">Cytoplasm</keyword>
<evidence type="ECO:0000313" key="14">
    <source>
        <dbReference type="Proteomes" id="UP000694865"/>
    </source>
</evidence>
<dbReference type="SMART" id="SM00195">
    <property type="entry name" value="DSPc"/>
    <property type="match status" value="1"/>
</dbReference>
<evidence type="ECO:0000256" key="10">
    <source>
        <dbReference type="ARBA" id="ARBA00023136"/>
    </source>
</evidence>
<dbReference type="InterPro" id="IPR016130">
    <property type="entry name" value="Tyr_Pase_AS"/>
</dbReference>
<keyword evidence="14" id="KW-1185">Reference proteome</keyword>
<dbReference type="PROSITE" id="PS50054">
    <property type="entry name" value="TYR_PHOSPHATASE_DUAL"/>
    <property type="match status" value="1"/>
</dbReference>
<dbReference type="RefSeq" id="XP_002735328.1">
    <property type="nucleotide sequence ID" value="XM_002735282.2"/>
</dbReference>
<comment type="subcellular location">
    <subcellularLocation>
        <location evidence="2">Cytoplasm</location>
    </subcellularLocation>
    <subcellularLocation>
        <location evidence="3">Mitochondrion inner membrane</location>
        <topology evidence="3">Peripheral membrane protein</topology>
    </subcellularLocation>
    <subcellularLocation>
        <location evidence="1">Nucleus</location>
    </subcellularLocation>
</comment>
<keyword evidence="8" id="KW-0904">Protein phosphatase</keyword>
<name>A0ABM0GQW9_SACKO</name>
<dbReference type="GeneID" id="100375918"/>
<dbReference type="InterPro" id="IPR029021">
    <property type="entry name" value="Prot-tyrosine_phosphatase-like"/>
</dbReference>
<dbReference type="InterPro" id="IPR020420">
    <property type="entry name" value="Atypical_DUSP_subfamB"/>
</dbReference>
<keyword evidence="7" id="KW-0378">Hydrolase</keyword>
<evidence type="ECO:0000256" key="2">
    <source>
        <dbReference type="ARBA" id="ARBA00004496"/>
    </source>
</evidence>
<dbReference type="InterPro" id="IPR000387">
    <property type="entry name" value="Tyr_Pase_dom"/>
</dbReference>
<evidence type="ECO:0000259" key="13">
    <source>
        <dbReference type="PROSITE" id="PS50056"/>
    </source>
</evidence>
<dbReference type="EC" id="3.1.3.16" evidence="4"/>
<evidence type="ECO:0000313" key="15">
    <source>
        <dbReference type="RefSeq" id="XP_002735328.1"/>
    </source>
</evidence>
<evidence type="ECO:0000256" key="7">
    <source>
        <dbReference type="ARBA" id="ARBA00022801"/>
    </source>
</evidence>
<dbReference type="SUPFAM" id="SSF52799">
    <property type="entry name" value="(Phosphotyrosine protein) phosphatases II"/>
    <property type="match status" value="1"/>
</dbReference>
<keyword evidence="9" id="KW-0496">Mitochondrion</keyword>
<dbReference type="InterPro" id="IPR000340">
    <property type="entry name" value="Dual-sp_phosphatase_cat-dom"/>
</dbReference>
<dbReference type="PANTHER" id="PTHR46495:SF1">
    <property type="entry name" value="DUAL SPECIFICITY PHOSPHATASE 21"/>
    <property type="match status" value="1"/>
</dbReference>
<evidence type="ECO:0000256" key="9">
    <source>
        <dbReference type="ARBA" id="ARBA00023128"/>
    </source>
</evidence>
<dbReference type="PRINTS" id="PR01910">
    <property type="entry name" value="ADSPHPHTASEB"/>
</dbReference>
<dbReference type="CDD" id="cd14514">
    <property type="entry name" value="DUSP14-like"/>
    <property type="match status" value="1"/>
</dbReference>
<evidence type="ECO:0000256" key="4">
    <source>
        <dbReference type="ARBA" id="ARBA00013081"/>
    </source>
</evidence>
<protein>
    <recommendedName>
        <fullName evidence="4">protein-serine/threonine phosphatase</fullName>
        <ecNumber evidence="4">3.1.3.16</ecNumber>
    </recommendedName>
</protein>
<evidence type="ECO:0000256" key="8">
    <source>
        <dbReference type="ARBA" id="ARBA00022912"/>
    </source>
</evidence>
<proteinExistence type="predicted"/>
<dbReference type="Proteomes" id="UP000694865">
    <property type="component" value="Unplaced"/>
</dbReference>
<feature type="domain" description="Tyrosine-protein phosphatase" evidence="12">
    <location>
        <begin position="9"/>
        <end position="152"/>
    </location>
</feature>
<keyword evidence="11" id="KW-0539">Nucleus</keyword>
<feature type="domain" description="Tyrosine specific protein phosphatases" evidence="13">
    <location>
        <begin position="72"/>
        <end position="130"/>
    </location>
</feature>
<evidence type="ECO:0000256" key="6">
    <source>
        <dbReference type="ARBA" id="ARBA00022792"/>
    </source>
</evidence>
<reference evidence="15" key="1">
    <citation type="submission" date="2025-08" db="UniProtKB">
        <authorList>
            <consortium name="RefSeq"/>
        </authorList>
    </citation>
    <scope>IDENTIFICATION</scope>
    <source>
        <tissue evidence="15">Testes</tissue>
    </source>
</reference>
<dbReference type="PANTHER" id="PTHR46495">
    <property type="entry name" value="DUAL SPECIFICITY PROTEIN PHOSPHATASE 21"/>
    <property type="match status" value="1"/>
</dbReference>
<dbReference type="PROSITE" id="PS00383">
    <property type="entry name" value="TYR_PHOSPHATASE_1"/>
    <property type="match status" value="1"/>
</dbReference>
<evidence type="ECO:0000256" key="3">
    <source>
        <dbReference type="ARBA" id="ARBA00004637"/>
    </source>
</evidence>
<keyword evidence="10" id="KW-0472">Membrane</keyword>
<evidence type="ECO:0000256" key="1">
    <source>
        <dbReference type="ARBA" id="ARBA00004123"/>
    </source>
</evidence>
<organism evidence="14 15">
    <name type="scientific">Saccoglossus kowalevskii</name>
    <name type="common">Acorn worm</name>
    <dbReference type="NCBI Taxonomy" id="10224"/>
    <lineage>
        <taxon>Eukaryota</taxon>
        <taxon>Metazoa</taxon>
        <taxon>Hemichordata</taxon>
        <taxon>Enteropneusta</taxon>
        <taxon>Harrimaniidae</taxon>
        <taxon>Saccoglossus</taxon>
    </lineage>
</organism>
<evidence type="ECO:0000259" key="12">
    <source>
        <dbReference type="PROSITE" id="PS50054"/>
    </source>
</evidence>
<dbReference type="Gene3D" id="3.90.190.10">
    <property type="entry name" value="Protein tyrosine phosphatase superfamily"/>
    <property type="match status" value="1"/>
</dbReference>
<dbReference type="PRINTS" id="PR01908">
    <property type="entry name" value="ADSPHPHTASE"/>
</dbReference>
<evidence type="ECO:0000256" key="5">
    <source>
        <dbReference type="ARBA" id="ARBA00022490"/>
    </source>
</evidence>